<evidence type="ECO:0000259" key="8">
    <source>
        <dbReference type="PROSITE" id="PS50280"/>
    </source>
</evidence>
<feature type="compositionally biased region" description="Low complexity" evidence="6">
    <location>
        <begin position="1249"/>
        <end position="1262"/>
    </location>
</feature>
<feature type="domain" description="C2H2-type" evidence="7">
    <location>
        <begin position="917"/>
        <end position="940"/>
    </location>
</feature>
<feature type="domain" description="C2H2-type" evidence="7">
    <location>
        <begin position="737"/>
        <end position="764"/>
    </location>
</feature>
<feature type="region of interest" description="Disordered" evidence="6">
    <location>
        <begin position="1218"/>
        <end position="1274"/>
    </location>
</feature>
<dbReference type="GO" id="GO:0008270">
    <property type="term" value="F:zinc ion binding"/>
    <property type="evidence" value="ECO:0007669"/>
    <property type="project" value="UniProtKB-KW"/>
</dbReference>
<evidence type="ECO:0000256" key="6">
    <source>
        <dbReference type="SAM" id="MobiDB-lite"/>
    </source>
</evidence>
<feature type="domain" description="SET" evidence="8">
    <location>
        <begin position="447"/>
        <end position="570"/>
    </location>
</feature>
<feature type="domain" description="C2H2-type" evidence="7">
    <location>
        <begin position="949"/>
        <end position="976"/>
    </location>
</feature>
<organism evidence="9 10">
    <name type="scientific">Blomia tropicalis</name>
    <name type="common">Mite</name>
    <dbReference type="NCBI Taxonomy" id="40697"/>
    <lineage>
        <taxon>Eukaryota</taxon>
        <taxon>Metazoa</taxon>
        <taxon>Ecdysozoa</taxon>
        <taxon>Arthropoda</taxon>
        <taxon>Chelicerata</taxon>
        <taxon>Arachnida</taxon>
        <taxon>Acari</taxon>
        <taxon>Acariformes</taxon>
        <taxon>Sarcoptiformes</taxon>
        <taxon>Astigmata</taxon>
        <taxon>Glycyphagoidea</taxon>
        <taxon>Echimyopodidae</taxon>
        <taxon>Blomia</taxon>
    </lineage>
</organism>
<evidence type="ECO:0000256" key="4">
    <source>
        <dbReference type="ARBA" id="ARBA00022833"/>
    </source>
</evidence>
<keyword evidence="1" id="KW-0479">Metal-binding</keyword>
<feature type="domain" description="C2H2-type" evidence="7">
    <location>
        <begin position="1203"/>
        <end position="1226"/>
    </location>
</feature>
<feature type="compositionally biased region" description="Basic residues" evidence="6">
    <location>
        <begin position="1218"/>
        <end position="1227"/>
    </location>
</feature>
<accession>A0A9Q0RL00</accession>
<feature type="domain" description="C2H2-type" evidence="7">
    <location>
        <begin position="709"/>
        <end position="736"/>
    </location>
</feature>
<dbReference type="Proteomes" id="UP001142055">
    <property type="component" value="Chromosome 3"/>
</dbReference>
<dbReference type="PROSITE" id="PS00028">
    <property type="entry name" value="ZINC_FINGER_C2H2_1"/>
    <property type="match status" value="11"/>
</dbReference>
<dbReference type="PANTHER" id="PTHR24403">
    <property type="entry name" value="ZINC FINGER PROTEIN"/>
    <property type="match status" value="1"/>
</dbReference>
<feature type="region of interest" description="Disordered" evidence="6">
    <location>
        <begin position="600"/>
        <end position="620"/>
    </location>
</feature>
<reference evidence="9" key="1">
    <citation type="submission" date="2022-12" db="EMBL/GenBank/DDBJ databases">
        <title>Genome assemblies of Blomia tropicalis.</title>
        <authorList>
            <person name="Cui Y."/>
        </authorList>
    </citation>
    <scope>NUCLEOTIDE SEQUENCE</scope>
    <source>
        <tissue evidence="9">Adult mites</tissue>
    </source>
</reference>
<dbReference type="Pfam" id="PF00096">
    <property type="entry name" value="zf-C2H2"/>
    <property type="match status" value="3"/>
</dbReference>
<evidence type="ECO:0000313" key="10">
    <source>
        <dbReference type="Proteomes" id="UP001142055"/>
    </source>
</evidence>
<dbReference type="GO" id="GO:0005634">
    <property type="term" value="C:nucleus"/>
    <property type="evidence" value="ECO:0007669"/>
    <property type="project" value="TreeGrafter"/>
</dbReference>
<evidence type="ECO:0000256" key="2">
    <source>
        <dbReference type="ARBA" id="ARBA00022737"/>
    </source>
</evidence>
<dbReference type="EMBL" id="JAPWDV010000003">
    <property type="protein sequence ID" value="KAJ6217930.1"/>
    <property type="molecule type" value="Genomic_DNA"/>
</dbReference>
<evidence type="ECO:0000259" key="7">
    <source>
        <dbReference type="PROSITE" id="PS50157"/>
    </source>
</evidence>
<evidence type="ECO:0008006" key="11">
    <source>
        <dbReference type="Google" id="ProtNLM"/>
    </source>
</evidence>
<dbReference type="Pfam" id="PF13912">
    <property type="entry name" value="zf-C2H2_6"/>
    <property type="match status" value="2"/>
</dbReference>
<dbReference type="InterPro" id="IPR036236">
    <property type="entry name" value="Znf_C2H2_sf"/>
</dbReference>
<gene>
    <name evidence="9" type="ORF">RDWZM_009087</name>
</gene>
<feature type="domain" description="C2H2-type" evidence="7">
    <location>
        <begin position="888"/>
        <end position="915"/>
    </location>
</feature>
<feature type="compositionally biased region" description="Low complexity" evidence="6">
    <location>
        <begin position="90"/>
        <end position="105"/>
    </location>
</feature>
<protein>
    <recommendedName>
        <fullName evidence="11">PR domain zinc finger protein 10-like</fullName>
    </recommendedName>
</protein>
<feature type="domain" description="C2H2-type" evidence="7">
    <location>
        <begin position="1007"/>
        <end position="1034"/>
    </location>
</feature>
<dbReference type="GO" id="GO:0008276">
    <property type="term" value="F:protein methyltransferase activity"/>
    <property type="evidence" value="ECO:0007669"/>
    <property type="project" value="UniProtKB-ARBA"/>
</dbReference>
<dbReference type="InterPro" id="IPR013087">
    <property type="entry name" value="Znf_C2H2_type"/>
</dbReference>
<evidence type="ECO:0000256" key="3">
    <source>
        <dbReference type="ARBA" id="ARBA00022771"/>
    </source>
</evidence>
<feature type="compositionally biased region" description="Low complexity" evidence="6">
    <location>
        <begin position="1233"/>
        <end position="1242"/>
    </location>
</feature>
<dbReference type="GO" id="GO:0008757">
    <property type="term" value="F:S-adenosylmethionine-dependent methyltransferase activity"/>
    <property type="evidence" value="ECO:0007669"/>
    <property type="project" value="UniProtKB-ARBA"/>
</dbReference>
<dbReference type="SMART" id="SM00355">
    <property type="entry name" value="ZnF_C2H2"/>
    <property type="match status" value="11"/>
</dbReference>
<keyword evidence="3 5" id="KW-0863">Zinc-finger</keyword>
<keyword evidence="4" id="KW-0862">Zinc</keyword>
<feature type="domain" description="C2H2-type" evidence="7">
    <location>
        <begin position="1144"/>
        <end position="1172"/>
    </location>
</feature>
<proteinExistence type="predicted"/>
<dbReference type="Gene3D" id="2.170.270.10">
    <property type="entry name" value="SET domain"/>
    <property type="match status" value="1"/>
</dbReference>
<feature type="compositionally biased region" description="Low complexity" evidence="6">
    <location>
        <begin position="605"/>
        <end position="617"/>
    </location>
</feature>
<keyword evidence="10" id="KW-1185">Reference proteome</keyword>
<dbReference type="InterPro" id="IPR046341">
    <property type="entry name" value="SET_dom_sf"/>
</dbReference>
<name>A0A9Q0RL00_BLOTA</name>
<evidence type="ECO:0000256" key="5">
    <source>
        <dbReference type="PROSITE-ProRule" id="PRU00042"/>
    </source>
</evidence>
<feature type="region of interest" description="Disordered" evidence="6">
    <location>
        <begin position="81"/>
        <end position="111"/>
    </location>
</feature>
<evidence type="ECO:0000256" key="1">
    <source>
        <dbReference type="ARBA" id="ARBA00022723"/>
    </source>
</evidence>
<feature type="domain" description="C2H2-type" evidence="7">
    <location>
        <begin position="979"/>
        <end position="1005"/>
    </location>
</feature>
<evidence type="ECO:0000313" key="9">
    <source>
        <dbReference type="EMBL" id="KAJ6217930.1"/>
    </source>
</evidence>
<dbReference type="SUPFAM" id="SSF57667">
    <property type="entry name" value="beta-beta-alpha zinc fingers"/>
    <property type="match status" value="4"/>
</dbReference>
<dbReference type="Gene3D" id="3.30.160.60">
    <property type="entry name" value="Classic Zinc Finger"/>
    <property type="match status" value="5"/>
</dbReference>
<dbReference type="PROSITE" id="PS50157">
    <property type="entry name" value="ZINC_FINGER_C2H2_2"/>
    <property type="match status" value="10"/>
</dbReference>
<dbReference type="GO" id="GO:0045944">
    <property type="term" value="P:positive regulation of transcription by RNA polymerase II"/>
    <property type="evidence" value="ECO:0007669"/>
    <property type="project" value="TreeGrafter"/>
</dbReference>
<dbReference type="OMA" id="QRMHAPD"/>
<dbReference type="InterPro" id="IPR001214">
    <property type="entry name" value="SET_dom"/>
</dbReference>
<feature type="region of interest" description="Disordered" evidence="6">
    <location>
        <begin position="214"/>
        <end position="233"/>
    </location>
</feature>
<sequence>MSNSPCSSATIHRHVVSDDPLFVGDENDKFVQPTTSYNLNHLATTSSVITTQGEALSQMVSSTHQSQTYKHFLAQKYAAESTSDGDCESHQTSQSPQQQQPKSSQRNTFPSISSFHYPFSPLVSSSSNSHLEHNNNTNSQTIQLATKDNTGIVLESSSSIDSLQVESTSTNNSGHTSSPSSVVVHHQAQTIFTDGTAATTATINDIDSFIKQQQQQNSTANMNSGVTSSSTRPSQQLCGIELTNSNANLFADNSIISNNDDVDSTTTVSISTSTNLNSANYVFNNFPPTIDIISANNNNHQQSNQHIVTYSISPTFSSTLLQQLEQQSHLQLPPSLSSPNSIHHIDQYFNNTIINNGKRDELLNGSSMLDNHHQQNNHHQQFVDPSNGHMALLGDSLTDSFLQELPTEPSSFGNDENEITQNSINHENVIINDLPVLTRARASMPIDYLCLQDTASGGVGTFARKPIPKRSQFGPIEGMLYHFSENELSIPELVQTSKNNLMIFVSDSTLLSQSDENNSNWTRFVRPATNVMEQNLELIQREYAHINEIKFFYYTTRDIMPNEELKVWYSKEYRQKFKIPNLLLDQDGMTVVDDLHSHEQHEQDLLSQSDSELSNNLNAGGHKLRNKIAKSQLTQLQQIQSDKDGESENPQQHELMNSSETYQLVEANDHTASVGSQQVLIKINESAPSMVATTVSNNGTGTATKTNQYQCPICQRIFPRHYSLRRHLVMHSGVKRYKCPICDMAFNHVYNRNRHVKKHNRETATNGNNAANKKESTICVASKSAPIAPNTNGQQQQTVFVKTISNGSNISSKTTVTNDNNNNFIIEAKQNQLIKEEVDTENGTSSSILAKLLDQPIIEHNPQPQQLSLESAYQQQQLEQPSSSQKMYRCTLCYKRFSSMERLEKHGKVHDESAKHLSCGVCKRKFLTNSALTCHMKSHSLTSNEPRKYDCTLCGELFDSIQSRRDHVTVHKNPNTGLYHCSKCSKTFDDFSPIRKHIKSFHSDEIFPCSECDKVFPRQDKLRLHMLCHSDRWEFQCNFCEKQFKRKDKLKEHTQRMHAPDRDVRIAAKLAARMQRIKSQRTKKIATKPSQPNYHEFVYKCHQCLLGFKRRGMLVNHLAKRHPDVPYNTVPELTMPIVKTSKDYYCQYCEKVYKSSSKRKAHIIKNHPGKTLPPSNRNKTIPISGAGNPTFSATVGSIMINPHFCEWCHKQYASKAKLMQHQRKKHPDRIQNSSSSSLSSSVKMEKSSDLSFNSTSTSSQSSMLDDPVSHNVDATANNNHQQLSIVDSIDNSTNPEVKIEHDESVTVSIYKNDQSNKLDPFLTNTMGNSLHESFIDTFELSDHHFVQHHQSSMKNQSSFLSNNGNHLQSNQFIDSTDPLDDLLNITIVEEPSQNIILNSSSSNTGTISNNIITILACTVPQNCTTFSANDLADFSGNLSDIIQLTSSDFTNGKLLGGSLNSSINPSNSIGVIDHHHSTNNNETNDLITDQITENGVGGATLTNWSQVCEELAMV</sequence>
<keyword evidence="2" id="KW-0677">Repeat</keyword>
<dbReference type="SUPFAM" id="SSF82199">
    <property type="entry name" value="SET domain"/>
    <property type="match status" value="1"/>
</dbReference>
<dbReference type="Pfam" id="PF21549">
    <property type="entry name" value="PRDM2_PR"/>
    <property type="match status" value="1"/>
</dbReference>
<dbReference type="InterPro" id="IPR050688">
    <property type="entry name" value="Zinc_finger/UBP_domain"/>
</dbReference>
<feature type="domain" description="C2H2-type" evidence="7">
    <location>
        <begin position="1035"/>
        <end position="1063"/>
    </location>
</feature>
<dbReference type="PANTHER" id="PTHR24403:SF48">
    <property type="entry name" value="PR DOMAIN ZINC FINGER PROTEIN 10"/>
    <property type="match status" value="1"/>
</dbReference>
<dbReference type="PROSITE" id="PS50280">
    <property type="entry name" value="SET"/>
    <property type="match status" value="1"/>
</dbReference>
<comment type="caution">
    <text evidence="9">The sequence shown here is derived from an EMBL/GenBank/DDBJ whole genome shotgun (WGS) entry which is preliminary data.</text>
</comment>
<dbReference type="GO" id="GO:0008170">
    <property type="term" value="F:N-methyltransferase activity"/>
    <property type="evidence" value="ECO:0007669"/>
    <property type="project" value="UniProtKB-ARBA"/>
</dbReference>